<evidence type="ECO:0008006" key="3">
    <source>
        <dbReference type="Google" id="ProtNLM"/>
    </source>
</evidence>
<gene>
    <name evidence="1" type="ORF">NIES46_48520</name>
</gene>
<keyword evidence="2" id="KW-1185">Reference proteome</keyword>
<evidence type="ECO:0000313" key="2">
    <source>
        <dbReference type="Proteomes" id="UP000326169"/>
    </source>
</evidence>
<dbReference type="GeneID" id="301685882"/>
<proteinExistence type="predicted"/>
<evidence type="ECO:0000313" key="1">
    <source>
        <dbReference type="EMBL" id="GCE96779.1"/>
    </source>
</evidence>
<accession>A0A5M3TGI5</accession>
<comment type="caution">
    <text evidence="1">The sequence shown here is derived from an EMBL/GenBank/DDBJ whole genome shotgun (WGS) entry which is preliminary data.</text>
</comment>
<reference evidence="1 2" key="1">
    <citation type="journal article" date="2019" name="J Genomics">
        <title>The Draft Genome of a Hydrogen-producing Cyanobacterium, Arthrospira platensis NIES-46.</title>
        <authorList>
            <person name="Suzuki S."/>
            <person name="Yamaguchi H."/>
            <person name="Kawachi M."/>
        </authorList>
    </citation>
    <scope>NUCLEOTIDE SEQUENCE [LARGE SCALE GENOMIC DNA]</scope>
    <source>
        <strain evidence="1 2">NIES-46</strain>
    </source>
</reference>
<dbReference type="Proteomes" id="UP000326169">
    <property type="component" value="Unassembled WGS sequence"/>
</dbReference>
<sequence length="55" mass="6446">MIILNELRLEVTPICLLSQVKAEFNHDDLLTWSELNRIFQLKYQIFPTGGITNVR</sequence>
<organism evidence="1 2">
    <name type="scientific">Limnospira platensis NIES-46</name>
    <dbReference type="NCBI Taxonomy" id="1236695"/>
    <lineage>
        <taxon>Bacteria</taxon>
        <taxon>Bacillati</taxon>
        <taxon>Cyanobacteriota</taxon>
        <taxon>Cyanophyceae</taxon>
        <taxon>Oscillatoriophycideae</taxon>
        <taxon>Oscillatoriales</taxon>
        <taxon>Sirenicapillariaceae</taxon>
        <taxon>Limnospira</taxon>
    </lineage>
</organism>
<name>A0A5M3TGI5_LIMPL</name>
<dbReference type="RefSeq" id="WP_014275032.1">
    <property type="nucleotide sequence ID" value="NZ_BIMW01000279.1"/>
</dbReference>
<dbReference type="EMBL" id="BIMW01000279">
    <property type="protein sequence ID" value="GCE96779.1"/>
    <property type="molecule type" value="Genomic_DNA"/>
</dbReference>
<protein>
    <recommendedName>
        <fullName evidence="3">Transposase</fullName>
    </recommendedName>
</protein>